<keyword evidence="3" id="KW-0378">Hydrolase</keyword>
<dbReference type="GO" id="GO:0016787">
    <property type="term" value="F:hydrolase activity"/>
    <property type="evidence" value="ECO:0007669"/>
    <property type="project" value="UniProtKB-KW"/>
</dbReference>
<reference evidence="3 4" key="1">
    <citation type="submission" date="2019-12" db="EMBL/GenBank/DDBJ databases">
        <title>Novel species isolated from a subtropical stream in China.</title>
        <authorList>
            <person name="Lu H."/>
        </authorList>
    </citation>
    <scope>NUCLEOTIDE SEQUENCE [LARGE SCALE GENOMIC DNA]</scope>
    <source>
        <strain evidence="3 4">FT109W</strain>
    </source>
</reference>
<evidence type="ECO:0000313" key="4">
    <source>
        <dbReference type="Proteomes" id="UP000466332"/>
    </source>
</evidence>
<dbReference type="InterPro" id="IPR050789">
    <property type="entry name" value="Diverse_Enzym_Activities"/>
</dbReference>
<comment type="caution">
    <text evidence="3">The sequence shown here is derived from an EMBL/GenBank/DDBJ whole genome shotgun (WGS) entry which is preliminary data.</text>
</comment>
<evidence type="ECO:0000259" key="2">
    <source>
        <dbReference type="Pfam" id="PF00144"/>
    </source>
</evidence>
<feature type="domain" description="Beta-lactamase-related" evidence="2">
    <location>
        <begin position="34"/>
        <end position="326"/>
    </location>
</feature>
<dbReference type="Pfam" id="PF00144">
    <property type="entry name" value="Beta-lactamase"/>
    <property type="match status" value="1"/>
</dbReference>
<dbReference type="Gene3D" id="1.25.40.10">
    <property type="entry name" value="Tetratricopeptide repeat domain"/>
    <property type="match status" value="1"/>
</dbReference>
<sequence>MDMRFLRHLTLTFAFFISLMAHADPIAEQMRINQKRYGIAGQALLIAHNDTVLFRAADGVKIDNVFPVYSLSKLLVSTLIMQLVEQSKIDLDQPASIYVRDLPASWRGITVRQFVNHSSGVPEYFENTVNFLPTAQAVLASLAAKPLNFQPGTSTRYTQTNYLVLTMLLEAQYGKPYAQIAKQRILEPLHMEHTYLGAPSLPKAGVLTAYAGKDGKLIQAEDVAWPDYSYGHAELYLTVDDLFRFVQAVAKGELVSKQTLLQLWQPPLLSTGRPGIFATGWEYGESGQYHHVGHDGGTQVRVRLVYKDTLDGDNYIFIYLTNGSVKNVWSRVLLDSAMAAAAPDQFRQEVLSEKLIAYALGETKTPTVEGIPDLERFINASGYAARENLGLNEAIRVFTLNTTLFPDSANTWDSLAETYQAKGDQVKARQLYEKAHLLSAKSGASK</sequence>
<dbReference type="Proteomes" id="UP000466332">
    <property type="component" value="Unassembled WGS sequence"/>
</dbReference>
<dbReference type="Gene3D" id="3.40.710.10">
    <property type="entry name" value="DD-peptidase/beta-lactamase superfamily"/>
    <property type="match status" value="1"/>
</dbReference>
<feature type="signal peptide" evidence="1">
    <location>
        <begin position="1"/>
        <end position="23"/>
    </location>
</feature>
<dbReference type="InterPro" id="IPR001466">
    <property type="entry name" value="Beta-lactam-related"/>
</dbReference>
<dbReference type="InterPro" id="IPR012338">
    <property type="entry name" value="Beta-lactam/transpept-like"/>
</dbReference>
<organism evidence="3 4">
    <name type="scientific">Duganella margarita</name>
    <dbReference type="NCBI Taxonomy" id="2692170"/>
    <lineage>
        <taxon>Bacteria</taxon>
        <taxon>Pseudomonadati</taxon>
        <taxon>Pseudomonadota</taxon>
        <taxon>Betaproteobacteria</taxon>
        <taxon>Burkholderiales</taxon>
        <taxon>Oxalobacteraceae</taxon>
        <taxon>Telluria group</taxon>
        <taxon>Duganella</taxon>
    </lineage>
</organism>
<keyword evidence="4" id="KW-1185">Reference proteome</keyword>
<dbReference type="PANTHER" id="PTHR43283">
    <property type="entry name" value="BETA-LACTAMASE-RELATED"/>
    <property type="match status" value="1"/>
</dbReference>
<dbReference type="EMBL" id="WWCS01000007">
    <property type="protein sequence ID" value="MYN40330.1"/>
    <property type="molecule type" value="Genomic_DNA"/>
</dbReference>
<protein>
    <submittedName>
        <fullName evidence="3">Serine hydrolase</fullName>
    </submittedName>
</protein>
<feature type="chain" id="PRO_5045066744" evidence="1">
    <location>
        <begin position="24"/>
        <end position="446"/>
    </location>
</feature>
<accession>A0ABW9WIX2</accession>
<keyword evidence="1" id="KW-0732">Signal</keyword>
<dbReference type="SUPFAM" id="SSF56601">
    <property type="entry name" value="beta-lactamase/transpeptidase-like"/>
    <property type="match status" value="1"/>
</dbReference>
<name>A0ABW9WIX2_9BURK</name>
<evidence type="ECO:0000256" key="1">
    <source>
        <dbReference type="SAM" id="SignalP"/>
    </source>
</evidence>
<dbReference type="InterPro" id="IPR011990">
    <property type="entry name" value="TPR-like_helical_dom_sf"/>
</dbReference>
<gene>
    <name evidence="3" type="ORF">GTP55_13190</name>
</gene>
<evidence type="ECO:0000313" key="3">
    <source>
        <dbReference type="EMBL" id="MYN40330.1"/>
    </source>
</evidence>
<dbReference type="SUPFAM" id="SSF48452">
    <property type="entry name" value="TPR-like"/>
    <property type="match status" value="1"/>
</dbReference>
<proteinExistence type="predicted"/>